<keyword evidence="4" id="KW-1185">Reference proteome</keyword>
<dbReference type="Proteomes" id="UP000015101">
    <property type="component" value="Unassembled WGS sequence"/>
</dbReference>
<dbReference type="InterPro" id="IPR051954">
    <property type="entry name" value="tRNA_methyltransferase_THADA"/>
</dbReference>
<organism evidence="3 4">
    <name type="scientific">Helobdella robusta</name>
    <name type="common">Californian leech</name>
    <dbReference type="NCBI Taxonomy" id="6412"/>
    <lineage>
        <taxon>Eukaryota</taxon>
        <taxon>Metazoa</taxon>
        <taxon>Spiralia</taxon>
        <taxon>Lophotrochozoa</taxon>
        <taxon>Annelida</taxon>
        <taxon>Clitellata</taxon>
        <taxon>Hirudinea</taxon>
        <taxon>Rhynchobdellida</taxon>
        <taxon>Glossiphoniidae</taxon>
        <taxon>Helobdella</taxon>
    </lineage>
</organism>
<sequence>WRALIGDIVDCCVNVANIVAVVINSSSPEGNVPDDKNSPAETTTIENKVKLMPEYLVVCCWRSAKETSLLLGQITSHIPISGCYDDDDVNGSDDDATSILTLKTLNRISDFLRDQLLLSRHRGAFELAYSAFVQLASTLWTNRIASLKSRPQIWVDQLIDRIKVHDPNDELCSTRRSAGLPYYFQAIVVTEPAVNNSKCFNFLMNNLMSIALRPIVKEETQHVCIFCVHSRNILRALIRDSTLTDRIQPFISDGIKSAILGYNSEYWQIRNSSTLLFSAIVRKIFGVKNSALSVHVSSSSSSPRCLG</sequence>
<dbReference type="Pfam" id="PF10350">
    <property type="entry name" value="DUF2428"/>
    <property type="match status" value="1"/>
</dbReference>
<proteinExistence type="predicted"/>
<name>T1FY74_HELRO</name>
<dbReference type="InterPro" id="IPR019442">
    <property type="entry name" value="THADA/TRM732_DUF2428"/>
</dbReference>
<dbReference type="PANTHER" id="PTHR14387">
    <property type="entry name" value="THADA/DEATH RECEPTOR INTERACTING PROTEIN"/>
    <property type="match status" value="1"/>
</dbReference>
<dbReference type="AlphaFoldDB" id="T1FY74"/>
<dbReference type="PANTHER" id="PTHR14387:SF7">
    <property type="entry name" value="THYROID ADENOMA-ASSOCIATED PROTEIN"/>
    <property type="match status" value="1"/>
</dbReference>
<dbReference type="InParanoid" id="T1FY74"/>
<dbReference type="RefSeq" id="XP_009019948.1">
    <property type="nucleotide sequence ID" value="XM_009021700.1"/>
</dbReference>
<gene>
    <name evidence="3" type="primary">20213772</name>
    <name evidence="2" type="ORF">HELRODRAFT_65399</name>
</gene>
<dbReference type="HOGENOM" id="CLU_907852_0_0_1"/>
<evidence type="ECO:0000313" key="2">
    <source>
        <dbReference type="EMBL" id="ESO02540.1"/>
    </source>
</evidence>
<evidence type="ECO:0000313" key="4">
    <source>
        <dbReference type="Proteomes" id="UP000015101"/>
    </source>
</evidence>
<reference evidence="3" key="3">
    <citation type="submission" date="2015-06" db="UniProtKB">
        <authorList>
            <consortium name="EnsemblMetazoa"/>
        </authorList>
    </citation>
    <scope>IDENTIFICATION</scope>
</reference>
<evidence type="ECO:0000259" key="1">
    <source>
        <dbReference type="Pfam" id="PF10350"/>
    </source>
</evidence>
<dbReference type="OMA" id="HEIAFKS"/>
<reference evidence="2 4" key="2">
    <citation type="journal article" date="2013" name="Nature">
        <title>Insights into bilaterian evolution from three spiralian genomes.</title>
        <authorList>
            <person name="Simakov O."/>
            <person name="Marletaz F."/>
            <person name="Cho S.J."/>
            <person name="Edsinger-Gonzales E."/>
            <person name="Havlak P."/>
            <person name="Hellsten U."/>
            <person name="Kuo D.H."/>
            <person name="Larsson T."/>
            <person name="Lv J."/>
            <person name="Arendt D."/>
            <person name="Savage R."/>
            <person name="Osoegawa K."/>
            <person name="de Jong P."/>
            <person name="Grimwood J."/>
            <person name="Chapman J.A."/>
            <person name="Shapiro H."/>
            <person name="Aerts A."/>
            <person name="Otillar R.P."/>
            <person name="Terry A.Y."/>
            <person name="Boore J.L."/>
            <person name="Grigoriev I.V."/>
            <person name="Lindberg D.R."/>
            <person name="Seaver E.C."/>
            <person name="Weisblat D.A."/>
            <person name="Putnam N.H."/>
            <person name="Rokhsar D.S."/>
        </authorList>
    </citation>
    <scope>NUCLEOTIDE SEQUENCE</scope>
</reference>
<dbReference type="EnsemblMetazoa" id="HelroT65399">
    <property type="protein sequence ID" value="HelroP65399"/>
    <property type="gene ID" value="HelroG65399"/>
</dbReference>
<protein>
    <recommendedName>
        <fullName evidence="1">DUF2428 domain-containing protein</fullName>
    </recommendedName>
</protein>
<dbReference type="OrthoDB" id="73997at2759"/>
<dbReference type="eggNOG" id="KOG1810">
    <property type="taxonomic scope" value="Eukaryota"/>
</dbReference>
<dbReference type="GeneID" id="20213772"/>
<dbReference type="EMBL" id="KB096742">
    <property type="protein sequence ID" value="ESO02540.1"/>
    <property type="molecule type" value="Genomic_DNA"/>
</dbReference>
<feature type="domain" description="DUF2428" evidence="1">
    <location>
        <begin position="4"/>
        <end position="268"/>
    </location>
</feature>
<evidence type="ECO:0000313" key="3">
    <source>
        <dbReference type="EnsemblMetazoa" id="HelroP65399"/>
    </source>
</evidence>
<dbReference type="CTD" id="20213772"/>
<reference evidence="4" key="1">
    <citation type="submission" date="2012-12" db="EMBL/GenBank/DDBJ databases">
        <authorList>
            <person name="Hellsten U."/>
            <person name="Grimwood J."/>
            <person name="Chapman J.A."/>
            <person name="Shapiro H."/>
            <person name="Aerts A."/>
            <person name="Otillar R.P."/>
            <person name="Terry A.Y."/>
            <person name="Boore J.L."/>
            <person name="Simakov O."/>
            <person name="Marletaz F."/>
            <person name="Cho S.-J."/>
            <person name="Edsinger-Gonzales E."/>
            <person name="Havlak P."/>
            <person name="Kuo D.-H."/>
            <person name="Larsson T."/>
            <person name="Lv J."/>
            <person name="Arendt D."/>
            <person name="Savage R."/>
            <person name="Osoegawa K."/>
            <person name="de Jong P."/>
            <person name="Lindberg D.R."/>
            <person name="Seaver E.C."/>
            <person name="Weisblat D.A."/>
            <person name="Putnam N.H."/>
            <person name="Grigoriev I.V."/>
            <person name="Rokhsar D.S."/>
        </authorList>
    </citation>
    <scope>NUCLEOTIDE SEQUENCE</scope>
</reference>
<dbReference type="EMBL" id="AMQM01000925">
    <property type="status" value="NOT_ANNOTATED_CDS"/>
    <property type="molecule type" value="Genomic_DNA"/>
</dbReference>
<accession>T1FY74</accession>
<dbReference type="KEGG" id="hro:HELRODRAFT_65399"/>
<dbReference type="STRING" id="6412.T1FY74"/>